<dbReference type="OrthoDB" id="4199794at2759"/>
<comment type="similarity">
    <text evidence="1 7">Belongs to the ArgJ family.</text>
</comment>
<dbReference type="HAMAP" id="MF_01106">
    <property type="entry name" value="ArgJ"/>
    <property type="match status" value="1"/>
</dbReference>
<name>A0A835Z9Q2_9STRA</name>
<feature type="binding site" evidence="7">
    <location>
        <position position="227"/>
    </location>
    <ligand>
        <name>substrate</name>
    </ligand>
</feature>
<dbReference type="GO" id="GO:0004358">
    <property type="term" value="F:L-glutamate N-acetyltransferase activity, acting on acetyl-L-ornithine as donor"/>
    <property type="evidence" value="ECO:0007669"/>
    <property type="project" value="UniProtKB-UniRule"/>
</dbReference>
<feature type="active site" description="Nucleophile" evidence="7">
    <location>
        <position position="262"/>
    </location>
</feature>
<keyword evidence="5 7" id="KW-0511">Multifunctional enzyme</keyword>
<dbReference type="GO" id="GO:0006526">
    <property type="term" value="P:L-arginine biosynthetic process"/>
    <property type="evidence" value="ECO:0007669"/>
    <property type="project" value="UniProtKB-UniRule"/>
</dbReference>
<reference evidence="9" key="1">
    <citation type="submission" date="2021-02" db="EMBL/GenBank/DDBJ databases">
        <title>First Annotated Genome of the Yellow-green Alga Tribonema minus.</title>
        <authorList>
            <person name="Mahan K.M."/>
        </authorList>
    </citation>
    <scope>NUCLEOTIDE SEQUENCE</scope>
    <source>
        <strain evidence="9">UTEX B ZZ1240</strain>
    </source>
</reference>
<keyword evidence="4 7" id="KW-0068">Autocatalytic cleavage</keyword>
<evidence type="ECO:0000256" key="6">
    <source>
        <dbReference type="ARBA" id="ARBA00023315"/>
    </source>
</evidence>
<dbReference type="Proteomes" id="UP000664859">
    <property type="component" value="Unassembled WGS sequence"/>
</dbReference>
<dbReference type="GO" id="GO:0006592">
    <property type="term" value="P:ornithine biosynthetic process"/>
    <property type="evidence" value="ECO:0007669"/>
    <property type="project" value="TreeGrafter"/>
</dbReference>
<keyword evidence="8" id="KW-0732">Signal</keyword>
<dbReference type="Gene3D" id="3.60.70.12">
    <property type="entry name" value="L-amino peptidase D-ALA esterase/amidase"/>
    <property type="match status" value="1"/>
</dbReference>
<dbReference type="InterPro" id="IPR016117">
    <property type="entry name" value="ArgJ-like_dom_sf"/>
</dbReference>
<dbReference type="InterPro" id="IPR042195">
    <property type="entry name" value="ArgJ_beta_C"/>
</dbReference>
<feature type="binding site" evidence="7">
    <location>
        <position position="251"/>
    </location>
    <ligand>
        <name>substrate</name>
    </ligand>
</feature>
<dbReference type="Gene3D" id="3.10.20.340">
    <property type="entry name" value="ArgJ beta chain, C-terminal domain"/>
    <property type="match status" value="1"/>
</dbReference>
<dbReference type="GO" id="GO:0005759">
    <property type="term" value="C:mitochondrial matrix"/>
    <property type="evidence" value="ECO:0007669"/>
    <property type="project" value="UniProtKB-SubCell"/>
</dbReference>
<accession>A0A835Z9Q2</accession>
<dbReference type="AlphaFoldDB" id="A0A835Z9Q2"/>
<keyword evidence="3 7" id="KW-0808">Transferase</keyword>
<keyword evidence="6 7" id="KW-0012">Acyltransferase</keyword>
<comment type="catalytic activity">
    <reaction evidence="7">
        <text>N(2)-acetyl-L-ornithine + L-glutamate = N-acetyl-L-glutamate + L-ornithine</text>
        <dbReference type="Rhea" id="RHEA:15349"/>
        <dbReference type="ChEBI" id="CHEBI:29985"/>
        <dbReference type="ChEBI" id="CHEBI:44337"/>
        <dbReference type="ChEBI" id="CHEBI:46911"/>
        <dbReference type="ChEBI" id="CHEBI:57805"/>
        <dbReference type="EC" id="2.3.1.35"/>
    </reaction>
</comment>
<feature type="binding site" evidence="7">
    <location>
        <position position="343"/>
    </location>
    <ligand>
        <name>substrate</name>
    </ligand>
</feature>
<keyword evidence="7" id="KW-0496">Mitochondrion</keyword>
<comment type="pathway">
    <text evidence="7">Amino-acid biosynthesis; L-arginine biosynthesis; N(2)-acetyl-L-ornithine from L-glutamate: step 1/4.</text>
</comment>
<dbReference type="SUPFAM" id="SSF56266">
    <property type="entry name" value="DmpA/ArgJ-like"/>
    <property type="match status" value="1"/>
</dbReference>
<evidence type="ECO:0000313" key="10">
    <source>
        <dbReference type="Proteomes" id="UP000664859"/>
    </source>
</evidence>
<evidence type="ECO:0000256" key="4">
    <source>
        <dbReference type="ARBA" id="ARBA00022813"/>
    </source>
</evidence>
<comment type="catalytic activity">
    <reaction evidence="7">
        <text>L-glutamate + acetyl-CoA = N-acetyl-L-glutamate + CoA + H(+)</text>
        <dbReference type="Rhea" id="RHEA:24292"/>
        <dbReference type="ChEBI" id="CHEBI:15378"/>
        <dbReference type="ChEBI" id="CHEBI:29985"/>
        <dbReference type="ChEBI" id="CHEBI:44337"/>
        <dbReference type="ChEBI" id="CHEBI:57287"/>
        <dbReference type="ChEBI" id="CHEBI:57288"/>
        <dbReference type="EC" id="2.3.1.1"/>
    </reaction>
</comment>
<comment type="function">
    <text evidence="7">Catalyzes two activities which are involved in the cyclic version of arginine biosynthesis: the synthesis of acetylglutamate from glutamate and acetyl-CoA, and of ornithine by transacetylation between acetylornithine and glutamate.</text>
</comment>
<keyword evidence="2 7" id="KW-0055">Arginine biosynthesis</keyword>
<dbReference type="CDD" id="cd02152">
    <property type="entry name" value="OAT"/>
    <property type="match status" value="1"/>
</dbReference>
<comment type="pathway">
    <text evidence="7">Amino-acid biosynthesis; L-arginine biosynthesis; L-ornithine and N-acetyl-L-glutamate from L-glutamate and N(2)-acetyl-L-ornithine (cyclic): step 1/1.</text>
</comment>
<gene>
    <name evidence="9" type="ORF">JKP88DRAFT_269476</name>
</gene>
<dbReference type="EMBL" id="JAFCMP010000068">
    <property type="protein sequence ID" value="KAG5188504.1"/>
    <property type="molecule type" value="Genomic_DNA"/>
</dbReference>
<evidence type="ECO:0000313" key="9">
    <source>
        <dbReference type="EMBL" id="KAG5188504.1"/>
    </source>
</evidence>
<evidence type="ECO:0000256" key="2">
    <source>
        <dbReference type="ARBA" id="ARBA00022571"/>
    </source>
</evidence>
<feature type="signal peptide" evidence="8">
    <location>
        <begin position="1"/>
        <end position="23"/>
    </location>
</feature>
<feature type="site" description="Involved in the stabilization of negative charge on the oxyanion by the formation of the oxyanion hole" evidence="7">
    <location>
        <position position="190"/>
    </location>
</feature>
<dbReference type="UniPathway" id="UPA00068">
    <property type="reaction ID" value="UER00106"/>
</dbReference>
<comment type="subcellular location">
    <subcellularLocation>
        <location evidence="7">Mitochondrion matrix</location>
    </subcellularLocation>
</comment>
<keyword evidence="7" id="KW-0028">Amino-acid biosynthesis</keyword>
<comment type="PTM">
    <text evidence="7">The alpha and beta chains are autoproteolytically processed from a single precursor protein within the mitochondrion.</text>
</comment>
<comment type="caution">
    <text evidence="9">The sequence shown here is derived from an EMBL/GenBank/DDBJ whole genome shotgun (WGS) entry which is preliminary data.</text>
</comment>
<dbReference type="NCBIfam" id="NF003802">
    <property type="entry name" value="PRK05388.1"/>
    <property type="match status" value="1"/>
</dbReference>
<comment type="subunit">
    <text evidence="7">Heterodimer of an alpha and a beta chain.</text>
</comment>
<evidence type="ECO:0000256" key="3">
    <source>
        <dbReference type="ARBA" id="ARBA00022679"/>
    </source>
</evidence>
<proteinExistence type="inferred from homology"/>
<feature type="chain" id="PRO_5032752842" description="Arginine biosynthesis bifunctional protein ArgJ, mitochondrial" evidence="8">
    <location>
        <begin position="24"/>
        <end position="492"/>
    </location>
</feature>
<keyword evidence="10" id="KW-1185">Reference proteome</keyword>
<dbReference type="EC" id="2.3.1.1" evidence="7"/>
<evidence type="ECO:0000256" key="1">
    <source>
        <dbReference type="ARBA" id="ARBA00006774"/>
    </source>
</evidence>
<evidence type="ECO:0000256" key="8">
    <source>
        <dbReference type="SAM" id="SignalP"/>
    </source>
</evidence>
<dbReference type="PANTHER" id="PTHR23100:SF0">
    <property type="entry name" value="ARGININE BIOSYNTHESIS BIFUNCTIONAL PROTEIN ARGJ, MITOCHONDRIAL"/>
    <property type="match status" value="1"/>
</dbReference>
<dbReference type="InterPro" id="IPR002813">
    <property type="entry name" value="Arg_biosynth_ArgJ"/>
</dbReference>
<evidence type="ECO:0000256" key="7">
    <source>
        <dbReference type="HAMAP-Rule" id="MF_03124"/>
    </source>
</evidence>
<sequence>MTRAGRAALLALAAAYLNPRSHAFVGGASIFDSAVRRSMRTRGGSSMPVTRSEESTEFANKDEYLAFLREQGDLPAGFSVGAAGFSFSPIEVPTKKSIMNVTVIALDEPTENWAAVFTRNLFPGAPVLVGRRRLASGASLQGIVVNNKISNVCPGGEAGAGERDSEAVCGKVAEVWGFAGGADAVLPSSTGVIGWRLPTQAILDNLSLVQGRIQRDSLAPAARSIMTTDRYPKLRGCRVGATGASVVGIAKGAGMIEPNMATMLVYILTDLDVPRSALQSLLRAKVDASFNCISVDSDTSTSDTVVLVSSGKVAAREGDLEAFGAALESVCKGLAQDVVRNGEGTTHVMEVLVKGAPSDATARRVGKEVVNSPLFKCAVAGNDPNVGRLLAVVGRVMGVLDPAADLSRTRLSFGGKVVFENGQFCIDPALEDEIYAQFKSAEILVNGEHVAYPPHMRTVQIEVDMGLGDHEVTVYGSDLTAEYVRINADYRS</sequence>
<dbReference type="Pfam" id="PF01960">
    <property type="entry name" value="ArgJ"/>
    <property type="match status" value="1"/>
</dbReference>
<feature type="chain" id="PRO_5033173896" description="Arginine biosynthesis bifunctional protein ArgJ alpha chain" evidence="7">
    <location>
        <begin position="1"/>
        <end position="261"/>
    </location>
</feature>
<feature type="binding site" evidence="7">
    <location>
        <position position="492"/>
    </location>
    <ligand>
        <name>substrate</name>
    </ligand>
</feature>
<dbReference type="PANTHER" id="PTHR23100">
    <property type="entry name" value="ARGININE BIOSYNTHESIS BIFUNCTIONAL PROTEIN ARGJ"/>
    <property type="match status" value="1"/>
</dbReference>
<feature type="site" description="Cleavage; by autolysis" evidence="7">
    <location>
        <begin position="261"/>
        <end position="262"/>
    </location>
</feature>
<organism evidence="9 10">
    <name type="scientific">Tribonema minus</name>
    <dbReference type="NCBI Taxonomy" id="303371"/>
    <lineage>
        <taxon>Eukaryota</taxon>
        <taxon>Sar</taxon>
        <taxon>Stramenopiles</taxon>
        <taxon>Ochrophyta</taxon>
        <taxon>PX clade</taxon>
        <taxon>Xanthophyceae</taxon>
        <taxon>Tribonematales</taxon>
        <taxon>Tribonemataceae</taxon>
        <taxon>Tribonema</taxon>
    </lineage>
</organism>
<dbReference type="GO" id="GO:0004042">
    <property type="term" value="F:L-glutamate N-acetyltransferase activity"/>
    <property type="evidence" value="ECO:0007669"/>
    <property type="project" value="UniProtKB-UniRule"/>
</dbReference>
<feature type="binding site" evidence="7">
    <location>
        <position position="487"/>
    </location>
    <ligand>
        <name>substrate</name>
    </ligand>
</feature>
<feature type="site" description="Involved in the stabilization of negative charge on the oxyanion by the formation of the oxyanion hole" evidence="7">
    <location>
        <position position="191"/>
    </location>
</feature>
<feature type="chain" id="PRO_5033173897" description="Arginine biosynthesis bifunctional protein ArgJ beta chain" evidence="7">
    <location>
        <begin position="262"/>
        <end position="492"/>
    </location>
</feature>
<protein>
    <recommendedName>
        <fullName evidence="7">Arginine biosynthesis bifunctional protein ArgJ, mitochondrial</fullName>
    </recommendedName>
    <domain>
        <recommendedName>
            <fullName evidence="7">Glutamate N-acetyltransferase</fullName>
            <shortName evidence="7">GAT</shortName>
            <ecNumber evidence="7">2.3.1.35</ecNumber>
        </recommendedName>
        <alternativeName>
            <fullName evidence="7">Ornithine acetyltransferase</fullName>
            <shortName evidence="7">OATase</shortName>
        </alternativeName>
        <alternativeName>
            <fullName evidence="7">Ornithine transacetylase</fullName>
        </alternativeName>
    </domain>
    <domain>
        <recommendedName>
            <fullName evidence="7">Amino-acid acetyltransferase</fullName>
            <ecNumber evidence="7">2.3.1.1</ecNumber>
        </recommendedName>
        <alternativeName>
            <fullName evidence="7">N-acetylglutamate synthase</fullName>
            <shortName evidence="7">AGS</shortName>
        </alternativeName>
    </domain>
    <component>
        <recommendedName>
            <fullName evidence="7">Arginine biosynthesis bifunctional protein ArgJ alpha chain</fullName>
        </recommendedName>
    </component>
    <component>
        <recommendedName>
            <fullName evidence="7">Arginine biosynthesis bifunctional protein ArgJ beta chain</fullName>
        </recommendedName>
    </component>
</protein>
<evidence type="ECO:0000256" key="5">
    <source>
        <dbReference type="ARBA" id="ARBA00023268"/>
    </source>
</evidence>
<dbReference type="EC" id="2.3.1.35" evidence="7"/>
<feature type="binding site" evidence="7">
    <location>
        <position position="262"/>
    </location>
    <ligand>
        <name>substrate</name>
    </ligand>
</feature>